<proteinExistence type="predicted"/>
<accession>A0A444UMZ8</accession>
<sequence length="201" mass="22840">MNGSIGEDDHDELLEILSRMGCHTVPSLDDMKGTILQVAHKQLIQEPKYALDIMSNIIRSTLQMFLPDVSAIVALYEVTVKGVLKLIEAEVQNAAQNKTLQMFCEVQNAAQNKTLNFLKQFICSLHDERLQKFLRFVTGAEMIRVEKIEVQFTTLRGLERRPIVHTCGPLLEVPCTYNSYPEFGSEIQNILDGDCHRMDIM</sequence>
<dbReference type="Proteomes" id="UP000289886">
    <property type="component" value="Unassembled WGS sequence"/>
</dbReference>
<comment type="caution">
    <text evidence="4">The sequence shown here is derived from an EMBL/GenBank/DDBJ whole genome shotgun (WGS) entry which is preliminary data.</text>
</comment>
<name>A0A444UMZ8_ACIRT</name>
<keyword evidence="1" id="KW-0808">Transferase</keyword>
<protein>
    <recommendedName>
        <fullName evidence="3">HECT domain-containing protein</fullName>
    </recommendedName>
</protein>
<evidence type="ECO:0000256" key="2">
    <source>
        <dbReference type="ARBA" id="ARBA00022786"/>
    </source>
</evidence>
<evidence type="ECO:0000313" key="4">
    <source>
        <dbReference type="EMBL" id="RXM36481.1"/>
    </source>
</evidence>
<reference evidence="4 5" key="1">
    <citation type="submission" date="2019-01" db="EMBL/GenBank/DDBJ databases">
        <title>Draft Genome and Complete Hox-Cluster Characterization of the Sterlet Sturgeon (Acipenser ruthenus).</title>
        <authorList>
            <person name="Wei Q."/>
        </authorList>
    </citation>
    <scope>NUCLEOTIDE SEQUENCE [LARGE SCALE GENOMIC DNA]</scope>
    <source>
        <strain evidence="4">WHYD16114868_AA</strain>
        <tissue evidence="4">Blood</tissue>
    </source>
</reference>
<dbReference type="InterPro" id="IPR000569">
    <property type="entry name" value="HECT_dom"/>
</dbReference>
<dbReference type="Gene3D" id="3.30.2410.10">
    <property type="entry name" value="Hect, E3 ligase catalytic domain"/>
    <property type="match status" value="1"/>
</dbReference>
<dbReference type="EMBL" id="SCEB01214227">
    <property type="protein sequence ID" value="RXM36481.1"/>
    <property type="molecule type" value="Genomic_DNA"/>
</dbReference>
<keyword evidence="2" id="KW-0833">Ubl conjugation pathway</keyword>
<gene>
    <name evidence="4" type="ORF">EOD39_11771</name>
</gene>
<keyword evidence="5" id="KW-1185">Reference proteome</keyword>
<dbReference type="Pfam" id="PF00632">
    <property type="entry name" value="HECT"/>
    <property type="match status" value="1"/>
</dbReference>
<feature type="domain" description="HECT" evidence="3">
    <location>
        <begin position="95"/>
        <end position="182"/>
    </location>
</feature>
<evidence type="ECO:0000313" key="5">
    <source>
        <dbReference type="Proteomes" id="UP000289886"/>
    </source>
</evidence>
<dbReference type="AlphaFoldDB" id="A0A444UMZ8"/>
<evidence type="ECO:0000256" key="1">
    <source>
        <dbReference type="ARBA" id="ARBA00022679"/>
    </source>
</evidence>
<dbReference type="SUPFAM" id="SSF56204">
    <property type="entry name" value="Hect, E3 ligase catalytic domain"/>
    <property type="match status" value="1"/>
</dbReference>
<organism evidence="4 5">
    <name type="scientific">Acipenser ruthenus</name>
    <name type="common">Sterlet sturgeon</name>
    <dbReference type="NCBI Taxonomy" id="7906"/>
    <lineage>
        <taxon>Eukaryota</taxon>
        <taxon>Metazoa</taxon>
        <taxon>Chordata</taxon>
        <taxon>Craniata</taxon>
        <taxon>Vertebrata</taxon>
        <taxon>Euteleostomi</taxon>
        <taxon>Actinopterygii</taxon>
        <taxon>Chondrostei</taxon>
        <taxon>Acipenseriformes</taxon>
        <taxon>Acipenseridae</taxon>
        <taxon>Acipenser</taxon>
    </lineage>
</organism>
<evidence type="ECO:0000259" key="3">
    <source>
        <dbReference type="Pfam" id="PF00632"/>
    </source>
</evidence>
<dbReference type="InterPro" id="IPR035983">
    <property type="entry name" value="Hect_E3_ubiquitin_ligase"/>
</dbReference>
<dbReference type="GO" id="GO:0004842">
    <property type="term" value="F:ubiquitin-protein transferase activity"/>
    <property type="evidence" value="ECO:0007669"/>
    <property type="project" value="InterPro"/>
</dbReference>